<dbReference type="Proteomes" id="UP000293562">
    <property type="component" value="Unassembled WGS sequence"/>
</dbReference>
<dbReference type="AlphaFoldDB" id="A0A4Q7VHF3"/>
<comment type="caution">
    <text evidence="1">The sequence shown here is derived from an EMBL/GenBank/DDBJ whole genome shotgun (WGS) entry which is preliminary data.</text>
</comment>
<dbReference type="InterPro" id="IPR019240">
    <property type="entry name" value="DUF2196"/>
</dbReference>
<evidence type="ECO:0000313" key="2">
    <source>
        <dbReference type="Proteomes" id="UP000293562"/>
    </source>
</evidence>
<dbReference type="PANTHER" id="PTHR40069:SF1">
    <property type="entry name" value="YWBE PROTEIN"/>
    <property type="match status" value="1"/>
</dbReference>
<dbReference type="NCBIfam" id="TIGR03833">
    <property type="entry name" value="YwbE family protein"/>
    <property type="match status" value="1"/>
</dbReference>
<dbReference type="OrthoDB" id="9804519at2"/>
<gene>
    <name evidence="1" type="ORF">EV201_0145</name>
</gene>
<proteinExistence type="predicted"/>
<reference evidence="1 2" key="1">
    <citation type="submission" date="2019-02" db="EMBL/GenBank/DDBJ databases">
        <title>Genomic Encyclopedia of Type Strains, Phase IV (KMG-IV): sequencing the most valuable type-strain genomes for metagenomic binning, comparative biology and taxonomic classification.</title>
        <authorList>
            <person name="Goeker M."/>
        </authorList>
    </citation>
    <scope>NUCLEOTIDE SEQUENCE [LARGE SCALE GENOMIC DNA]</scope>
    <source>
        <strain evidence="1 2">DSM 28825</strain>
    </source>
</reference>
<dbReference type="PANTHER" id="PTHR40069">
    <property type="entry name" value="YWBE PROTEIN"/>
    <property type="match status" value="1"/>
</dbReference>
<dbReference type="RefSeq" id="WP_130305485.1">
    <property type="nucleotide sequence ID" value="NZ_SHKN01000001.1"/>
</dbReference>
<name>A0A4Q7VHF3_9BACT</name>
<protein>
    <submittedName>
        <fullName evidence="1">Putative repeat protein (TIGR03833 family)</fullName>
    </submittedName>
</protein>
<evidence type="ECO:0000313" key="1">
    <source>
        <dbReference type="EMBL" id="RZT95522.1"/>
    </source>
</evidence>
<sequence length="72" mass="8143">MADFHPDGKNRKDIKIGLYVEIVQKQDQRSGDLTEGVVKRILTKSPHHPHGIKVQLETGEVGRVKNILDDED</sequence>
<dbReference type="Pfam" id="PF09962">
    <property type="entry name" value="DUF2196"/>
    <property type="match status" value="1"/>
</dbReference>
<dbReference type="EMBL" id="SHKN01000001">
    <property type="protein sequence ID" value="RZT95522.1"/>
    <property type="molecule type" value="Genomic_DNA"/>
</dbReference>
<organism evidence="1 2">
    <name type="scientific">Ancylomarina subtilis</name>
    <dbReference type="NCBI Taxonomy" id="1639035"/>
    <lineage>
        <taxon>Bacteria</taxon>
        <taxon>Pseudomonadati</taxon>
        <taxon>Bacteroidota</taxon>
        <taxon>Bacteroidia</taxon>
        <taxon>Marinilabiliales</taxon>
        <taxon>Marinifilaceae</taxon>
        <taxon>Ancylomarina</taxon>
    </lineage>
</organism>
<keyword evidence="2" id="KW-1185">Reference proteome</keyword>
<accession>A0A4Q7VHF3</accession>